<organism evidence="2 3">
    <name type="scientific">Clathrospora elynae</name>
    <dbReference type="NCBI Taxonomy" id="706981"/>
    <lineage>
        <taxon>Eukaryota</taxon>
        <taxon>Fungi</taxon>
        <taxon>Dikarya</taxon>
        <taxon>Ascomycota</taxon>
        <taxon>Pezizomycotina</taxon>
        <taxon>Dothideomycetes</taxon>
        <taxon>Pleosporomycetidae</taxon>
        <taxon>Pleosporales</taxon>
        <taxon>Diademaceae</taxon>
        <taxon>Clathrospora</taxon>
    </lineage>
</organism>
<dbReference type="OrthoDB" id="2951834at2759"/>
<sequence>MSMKRPQTPPPSCLLSLPPTGGSNKHVRFTETEYTNTISRRLTKTKEGEYPDAFFGCFKGGPDTELRGSSEDKSIHSTDHTVPSSPVFTTSISPKSSVLKKNELFASLAIAIDAPATITGPLSLMKLPLSVRNEVYKILLVVRGLICVRQNHSAFHDEKKAFLYAERRELLPGISYALAQLAVGGYKIRFSRFSTTNINILCANKKVHAEAKAVLYGKNAFEIVKPTTEMCPPPDFSVRLFPSGCQCLVTKLNIRIRSFYDLHWLLNGGYNILKNYYRGLDTLTLILEMDTTNRGFGREWSRMEGEKWTVYINRLRSVLARELFRDPKSRNTKVVPIWMNLRVLFSGESYDEKAGRPDTATDITSDKVMEQTKRDELKHVLVETWELFKKGGK</sequence>
<feature type="region of interest" description="Disordered" evidence="1">
    <location>
        <begin position="1"/>
        <end position="26"/>
    </location>
</feature>
<name>A0A6A5STP8_9PLEO</name>
<reference evidence="2" key="1">
    <citation type="journal article" date="2020" name="Stud. Mycol.">
        <title>101 Dothideomycetes genomes: a test case for predicting lifestyles and emergence of pathogens.</title>
        <authorList>
            <person name="Haridas S."/>
            <person name="Albert R."/>
            <person name="Binder M."/>
            <person name="Bloem J."/>
            <person name="Labutti K."/>
            <person name="Salamov A."/>
            <person name="Andreopoulos B."/>
            <person name="Baker S."/>
            <person name="Barry K."/>
            <person name="Bills G."/>
            <person name="Bluhm B."/>
            <person name="Cannon C."/>
            <person name="Castanera R."/>
            <person name="Culley D."/>
            <person name="Daum C."/>
            <person name="Ezra D."/>
            <person name="Gonzalez J."/>
            <person name="Henrissat B."/>
            <person name="Kuo A."/>
            <person name="Liang C."/>
            <person name="Lipzen A."/>
            <person name="Lutzoni F."/>
            <person name="Magnuson J."/>
            <person name="Mondo S."/>
            <person name="Nolan M."/>
            <person name="Ohm R."/>
            <person name="Pangilinan J."/>
            <person name="Park H.-J."/>
            <person name="Ramirez L."/>
            <person name="Alfaro M."/>
            <person name="Sun H."/>
            <person name="Tritt A."/>
            <person name="Yoshinaga Y."/>
            <person name="Zwiers L.-H."/>
            <person name="Turgeon B."/>
            <person name="Goodwin S."/>
            <person name="Spatafora J."/>
            <person name="Crous P."/>
            <person name="Grigoriev I."/>
        </authorList>
    </citation>
    <scope>NUCLEOTIDE SEQUENCE</scope>
    <source>
        <strain evidence="2">CBS 161.51</strain>
    </source>
</reference>
<evidence type="ECO:0000313" key="3">
    <source>
        <dbReference type="Proteomes" id="UP000800038"/>
    </source>
</evidence>
<dbReference type="Proteomes" id="UP000800038">
    <property type="component" value="Unassembled WGS sequence"/>
</dbReference>
<accession>A0A6A5STP8</accession>
<keyword evidence="3" id="KW-1185">Reference proteome</keyword>
<proteinExistence type="predicted"/>
<evidence type="ECO:0000256" key="1">
    <source>
        <dbReference type="SAM" id="MobiDB-lite"/>
    </source>
</evidence>
<dbReference type="AlphaFoldDB" id="A0A6A5STP8"/>
<gene>
    <name evidence="2" type="ORF">EJ02DRAFT_453635</name>
</gene>
<dbReference type="EMBL" id="ML976028">
    <property type="protein sequence ID" value="KAF1943114.1"/>
    <property type="molecule type" value="Genomic_DNA"/>
</dbReference>
<feature type="compositionally biased region" description="Low complexity" evidence="1">
    <location>
        <begin position="13"/>
        <end position="23"/>
    </location>
</feature>
<protein>
    <submittedName>
        <fullName evidence="2">Uncharacterized protein</fullName>
    </submittedName>
</protein>
<evidence type="ECO:0000313" key="2">
    <source>
        <dbReference type="EMBL" id="KAF1943114.1"/>
    </source>
</evidence>